<evidence type="ECO:0000313" key="2">
    <source>
        <dbReference type="Proteomes" id="UP000070054"/>
    </source>
</evidence>
<sequence length="35" mass="3779">MERIATAMSQSTMGCYNARIMGRRNKSVGKSSKAG</sequence>
<proteinExistence type="predicted"/>
<name>A0A135TJM7_9PEZI</name>
<evidence type="ECO:0000313" key="1">
    <source>
        <dbReference type="EMBL" id="KXH48393.1"/>
    </source>
</evidence>
<protein>
    <submittedName>
        <fullName evidence="1">Uncharacterized protein</fullName>
    </submittedName>
</protein>
<accession>A0A135TJM7</accession>
<dbReference type="AlphaFoldDB" id="A0A135TJM7"/>
<dbReference type="Proteomes" id="UP000070054">
    <property type="component" value="Unassembled WGS sequence"/>
</dbReference>
<organism evidence="1 2">
    <name type="scientific">Colletotrichum nymphaeae SA-01</name>
    <dbReference type="NCBI Taxonomy" id="1460502"/>
    <lineage>
        <taxon>Eukaryota</taxon>
        <taxon>Fungi</taxon>
        <taxon>Dikarya</taxon>
        <taxon>Ascomycota</taxon>
        <taxon>Pezizomycotina</taxon>
        <taxon>Sordariomycetes</taxon>
        <taxon>Hypocreomycetidae</taxon>
        <taxon>Glomerellales</taxon>
        <taxon>Glomerellaceae</taxon>
        <taxon>Colletotrichum</taxon>
        <taxon>Colletotrichum acutatum species complex</taxon>
    </lineage>
</organism>
<comment type="caution">
    <text evidence="1">The sequence shown here is derived from an EMBL/GenBank/DDBJ whole genome shotgun (WGS) entry which is preliminary data.</text>
</comment>
<dbReference type="PROSITE" id="PS51257">
    <property type="entry name" value="PROKAR_LIPOPROTEIN"/>
    <property type="match status" value="1"/>
</dbReference>
<reference evidence="1 2" key="1">
    <citation type="submission" date="2014-02" db="EMBL/GenBank/DDBJ databases">
        <title>The genome sequence of Colletotrichum nymphaeae SA-01.</title>
        <authorList>
            <person name="Baroncelli R."/>
            <person name="Thon M.R."/>
        </authorList>
    </citation>
    <scope>NUCLEOTIDE SEQUENCE [LARGE SCALE GENOMIC DNA]</scope>
    <source>
        <strain evidence="1 2">SA-01</strain>
    </source>
</reference>
<gene>
    <name evidence="1" type="ORF">CNYM01_10463</name>
</gene>
<keyword evidence="2" id="KW-1185">Reference proteome</keyword>
<dbReference type="EMBL" id="JEMN01001093">
    <property type="protein sequence ID" value="KXH48393.1"/>
    <property type="molecule type" value="Genomic_DNA"/>
</dbReference>